<dbReference type="EMBL" id="UYYG01001152">
    <property type="protein sequence ID" value="VDN55328.1"/>
    <property type="molecule type" value="Genomic_DNA"/>
</dbReference>
<evidence type="ECO:0000313" key="6">
    <source>
        <dbReference type="Proteomes" id="UP000274756"/>
    </source>
</evidence>
<dbReference type="SUPFAM" id="SSF50978">
    <property type="entry name" value="WD40 repeat-like"/>
    <property type="match status" value="1"/>
</dbReference>
<evidence type="ECO:0000256" key="3">
    <source>
        <dbReference type="SAM" id="Phobius"/>
    </source>
</evidence>
<organism evidence="5 7">
    <name type="scientific">Dracunculus medinensis</name>
    <name type="common">Guinea worm</name>
    <dbReference type="NCBI Taxonomy" id="318479"/>
    <lineage>
        <taxon>Eukaryota</taxon>
        <taxon>Metazoa</taxon>
        <taxon>Ecdysozoa</taxon>
        <taxon>Nematoda</taxon>
        <taxon>Chromadorea</taxon>
        <taxon>Rhabditida</taxon>
        <taxon>Spirurina</taxon>
        <taxon>Dracunculoidea</taxon>
        <taxon>Dracunculidae</taxon>
        <taxon>Dracunculus</taxon>
    </lineage>
</organism>
<gene>
    <name evidence="4" type="ORF">DME_LOCUS5301</name>
</gene>
<dbReference type="PROSITE" id="PS50082">
    <property type="entry name" value="WD_REPEATS_2"/>
    <property type="match status" value="1"/>
</dbReference>
<dbReference type="InterPro" id="IPR001680">
    <property type="entry name" value="WD40_rpt"/>
</dbReference>
<dbReference type="InterPro" id="IPR042410">
    <property type="entry name" value="WBSCR13"/>
</dbReference>
<evidence type="ECO:0000256" key="1">
    <source>
        <dbReference type="PROSITE-ProRule" id="PRU00221"/>
    </source>
</evidence>
<dbReference type="OrthoDB" id="200924at2759"/>
<keyword evidence="3" id="KW-1133">Transmembrane helix</keyword>
<protein>
    <submittedName>
        <fullName evidence="7">WD_REPEATS_REGION domain-containing protein</fullName>
    </submittedName>
</protein>
<dbReference type="Proteomes" id="UP000274756">
    <property type="component" value="Unassembled WGS sequence"/>
</dbReference>
<evidence type="ECO:0000313" key="7">
    <source>
        <dbReference type="WBParaSite" id="DME_0000094101-mRNA-1"/>
    </source>
</evidence>
<dbReference type="AlphaFoldDB" id="A0A0N4U2M3"/>
<dbReference type="PANTHER" id="PTHR44321">
    <property type="entry name" value="TRANSDUCIN BETA-LIKE PROTEIN 2"/>
    <property type="match status" value="1"/>
</dbReference>
<dbReference type="WBParaSite" id="DME_0000094101-mRNA-1">
    <property type="protein sequence ID" value="DME_0000094101-mRNA-1"/>
    <property type="gene ID" value="DME_0000094101"/>
</dbReference>
<sequence length="467" mass="52199">MSISNFDDDNEVGLMNIGLIFSIIAFLVALFSFIFRTMWNKVDSKALALILRNLRSGPPILRECGGFFALVQYDEMRSSEESEKSADEESSKKSNPFRQNSKRNLKMKKIRETKYQHPWLLTTLKGHIAQVLDIDFSLNGNRGAVEFDNATHIVFAPDSVSILVSLCMANKLFVYKVTRKKEGCQGYKIVPVDNVEYPVKHKSDIKNIGVASTGKFVMSSDENAIALYSLRGDLFKILEPKLNFLHTVIISPCGRFLAAGGFTPDAIIYEVLFDRKGNFQDAKRVFDLKGHHSGIYAIAFNKSSSKCVTASKDGTWNLYNIDIRYSLGEDAKIIASGTWDLLKNAAPDTVHLAISPSGNSFVISASRHLKFFCALNPQKNFDIVLDIHQEPVTKVCISACGKLVATSGDRHMRIFHNVAEYYAVVLSLEKAVDQARAGAVKRDFEEELANSRKLLESIMKGEHKQSM</sequence>
<dbReference type="GO" id="GO:0030968">
    <property type="term" value="P:endoplasmic reticulum unfolded protein response"/>
    <property type="evidence" value="ECO:0007669"/>
    <property type="project" value="TreeGrafter"/>
</dbReference>
<dbReference type="PANTHER" id="PTHR44321:SF1">
    <property type="entry name" value="TRANSDUCIN BETA-LIKE PROTEIN 2"/>
    <property type="match status" value="1"/>
</dbReference>
<keyword evidence="3" id="KW-0812">Transmembrane</keyword>
<evidence type="ECO:0000256" key="2">
    <source>
        <dbReference type="SAM" id="MobiDB-lite"/>
    </source>
</evidence>
<dbReference type="Pfam" id="PF00400">
    <property type="entry name" value="WD40"/>
    <property type="match status" value="2"/>
</dbReference>
<feature type="repeat" description="WD" evidence="1">
    <location>
        <begin position="288"/>
        <end position="322"/>
    </location>
</feature>
<reference evidence="7" key="1">
    <citation type="submission" date="2017-02" db="UniProtKB">
        <authorList>
            <consortium name="WormBaseParasite"/>
        </authorList>
    </citation>
    <scope>IDENTIFICATION</scope>
</reference>
<dbReference type="Gene3D" id="2.130.10.10">
    <property type="entry name" value="YVTN repeat-like/Quinoprotein amine dehydrogenase"/>
    <property type="match status" value="2"/>
</dbReference>
<dbReference type="GO" id="GO:0005783">
    <property type="term" value="C:endoplasmic reticulum"/>
    <property type="evidence" value="ECO:0007669"/>
    <property type="project" value="TreeGrafter"/>
</dbReference>
<keyword evidence="1" id="KW-0853">WD repeat</keyword>
<reference evidence="4 6" key="2">
    <citation type="submission" date="2018-11" db="EMBL/GenBank/DDBJ databases">
        <authorList>
            <consortium name="Pathogen Informatics"/>
        </authorList>
    </citation>
    <scope>NUCLEOTIDE SEQUENCE [LARGE SCALE GENOMIC DNA]</scope>
</reference>
<dbReference type="InterPro" id="IPR036322">
    <property type="entry name" value="WD40_repeat_dom_sf"/>
</dbReference>
<dbReference type="InterPro" id="IPR015943">
    <property type="entry name" value="WD40/YVTN_repeat-like_dom_sf"/>
</dbReference>
<dbReference type="STRING" id="318479.A0A0N4U2M3"/>
<dbReference type="SMART" id="SM00320">
    <property type="entry name" value="WD40"/>
    <property type="match status" value="4"/>
</dbReference>
<feature type="transmembrane region" description="Helical" evidence="3">
    <location>
        <begin position="12"/>
        <end position="35"/>
    </location>
</feature>
<accession>A0A0N4U2M3</accession>
<feature type="compositionally biased region" description="Basic and acidic residues" evidence="2">
    <location>
        <begin position="81"/>
        <end position="92"/>
    </location>
</feature>
<keyword evidence="6" id="KW-1185">Reference proteome</keyword>
<evidence type="ECO:0000313" key="4">
    <source>
        <dbReference type="EMBL" id="VDN55328.1"/>
    </source>
</evidence>
<name>A0A0N4U2M3_DRAME</name>
<evidence type="ECO:0000313" key="5">
    <source>
        <dbReference type="Proteomes" id="UP000038040"/>
    </source>
</evidence>
<proteinExistence type="predicted"/>
<keyword evidence="3" id="KW-0472">Membrane</keyword>
<dbReference type="Proteomes" id="UP000038040">
    <property type="component" value="Unplaced"/>
</dbReference>
<feature type="region of interest" description="Disordered" evidence="2">
    <location>
        <begin position="81"/>
        <end position="103"/>
    </location>
</feature>